<dbReference type="GO" id="GO:0005743">
    <property type="term" value="C:mitochondrial inner membrane"/>
    <property type="evidence" value="ECO:0007669"/>
    <property type="project" value="UniProtKB-SubCell"/>
</dbReference>
<keyword evidence="16" id="KW-1185">Reference proteome</keyword>
<evidence type="ECO:0000259" key="13">
    <source>
        <dbReference type="SMART" id="SM00382"/>
    </source>
</evidence>
<keyword evidence="4" id="KW-0547">Nucleotide-binding</keyword>
<dbReference type="SMART" id="SM00382">
    <property type="entry name" value="AAA"/>
    <property type="match status" value="1"/>
</dbReference>
<evidence type="ECO:0000256" key="5">
    <source>
        <dbReference type="ARBA" id="ARBA00022792"/>
    </source>
</evidence>
<keyword evidence="5" id="KW-0999">Mitochondrion inner membrane</keyword>
<dbReference type="OrthoDB" id="10251412at2759"/>
<dbReference type="SUPFAM" id="SSF52540">
    <property type="entry name" value="P-loop containing nucleoside triphosphate hydrolases"/>
    <property type="match status" value="1"/>
</dbReference>
<evidence type="ECO:0000259" key="14">
    <source>
        <dbReference type="SMART" id="SM01024"/>
    </source>
</evidence>
<dbReference type="InterPro" id="IPR050747">
    <property type="entry name" value="Mitochondrial_chaperone_BCS1"/>
</dbReference>
<dbReference type="GO" id="GO:0005524">
    <property type="term" value="F:ATP binding"/>
    <property type="evidence" value="ECO:0007669"/>
    <property type="project" value="UniProtKB-KW"/>
</dbReference>
<dbReference type="FunFam" id="3.40.50.300:FF:000768">
    <property type="entry name" value="Probable mitochondrial chaperone bcs1"/>
    <property type="match status" value="1"/>
</dbReference>
<sequence>MSNPSPPKSFLPLDSLFENPVFAGGLGLAGLGAAAALGRRWVIKGASLVKKRLLVDLEISKQDESYQWVLAWLSLPRQEHSGFITSRLTRIHHMSMKTAISKTANGPASAQFMVQSGYGKHIIRYKNAFIQIDREKQSSHNHTTGEPHETVTLTTLYAHREVFRDIFQEAYQLARAAQEGKTIMWTSRGIDWERFGDARRKRPLDSVILDKGIKERIVDDVKDFLGRQKWYVDRGIPYRRGYLLYGPPGSGKSSFIQALAGELDFGVAIINLSERGMQDDKLAHLLTKLPQRTILLLEDADAAFVNRRKADADGYNGATVTFSGLLNALDGVAAGEERIAFLTTNHIDRLDEALIRPGRVDMTVRIGWATRHQAIQIWDRFYGDRDVQSKGRELFLDKLEQLGLIDTADGGLREGATRRYTSTAAIQGLFITNKDDMGGAVEMAEGLIPRIYEPELEQPGALKMPA</sequence>
<dbReference type="InterPro" id="IPR014851">
    <property type="entry name" value="BCS1_N"/>
</dbReference>
<dbReference type="GO" id="GO:0016887">
    <property type="term" value="F:ATP hydrolysis activity"/>
    <property type="evidence" value="ECO:0007669"/>
    <property type="project" value="InterPro"/>
</dbReference>
<dbReference type="SMART" id="SM01024">
    <property type="entry name" value="BCS1_N"/>
    <property type="match status" value="1"/>
</dbReference>
<accession>A0A2J6Q7Y8</accession>
<dbReference type="EMBL" id="KZ613478">
    <property type="protein sequence ID" value="PMD22371.1"/>
    <property type="molecule type" value="Genomic_DNA"/>
</dbReference>
<proteinExistence type="inferred from homology"/>
<feature type="domain" description="AAA+ ATPase" evidence="13">
    <location>
        <begin position="238"/>
        <end position="370"/>
    </location>
</feature>
<evidence type="ECO:0000256" key="10">
    <source>
        <dbReference type="ARBA" id="ARBA00023136"/>
    </source>
</evidence>
<dbReference type="InterPro" id="IPR057495">
    <property type="entry name" value="AAA_lid_BCS1"/>
</dbReference>
<evidence type="ECO:0000256" key="6">
    <source>
        <dbReference type="ARBA" id="ARBA00022801"/>
    </source>
</evidence>
<keyword evidence="6" id="KW-0378">Hydrolase</keyword>
<evidence type="ECO:0000313" key="15">
    <source>
        <dbReference type="EMBL" id="PMD22371.1"/>
    </source>
</evidence>
<dbReference type="InterPro" id="IPR003959">
    <property type="entry name" value="ATPase_AAA_core"/>
</dbReference>
<comment type="catalytic activity">
    <reaction evidence="11">
        <text>ATP + H2O = ADP + phosphate + H(+)</text>
        <dbReference type="Rhea" id="RHEA:13065"/>
        <dbReference type="ChEBI" id="CHEBI:15377"/>
        <dbReference type="ChEBI" id="CHEBI:15378"/>
        <dbReference type="ChEBI" id="CHEBI:30616"/>
        <dbReference type="ChEBI" id="CHEBI:43474"/>
        <dbReference type="ChEBI" id="CHEBI:456216"/>
    </reaction>
    <physiologicalReaction direction="left-to-right" evidence="11">
        <dbReference type="Rhea" id="RHEA:13066"/>
    </physiologicalReaction>
</comment>
<dbReference type="Pfam" id="PF00004">
    <property type="entry name" value="AAA"/>
    <property type="match status" value="1"/>
</dbReference>
<dbReference type="Gene3D" id="3.40.50.300">
    <property type="entry name" value="P-loop containing nucleotide triphosphate hydrolases"/>
    <property type="match status" value="1"/>
</dbReference>
<evidence type="ECO:0000256" key="3">
    <source>
        <dbReference type="ARBA" id="ARBA00022692"/>
    </source>
</evidence>
<protein>
    <recommendedName>
        <fullName evidence="17">Mitochondrial chaperone BCS1</fullName>
    </recommendedName>
</protein>
<feature type="domain" description="BCS1 N-terminal" evidence="14">
    <location>
        <begin position="29"/>
        <end position="207"/>
    </location>
</feature>
<dbReference type="STRING" id="1745343.A0A2J6Q7Y8"/>
<evidence type="ECO:0000256" key="2">
    <source>
        <dbReference type="ARBA" id="ARBA00007448"/>
    </source>
</evidence>
<keyword evidence="7" id="KW-0067">ATP-binding</keyword>
<keyword evidence="3 12" id="KW-0812">Transmembrane</keyword>
<dbReference type="AlphaFoldDB" id="A0A2J6Q7Y8"/>
<evidence type="ECO:0008006" key="17">
    <source>
        <dbReference type="Google" id="ProtNLM"/>
    </source>
</evidence>
<organism evidence="15 16">
    <name type="scientific">Hyaloscypha hepaticicola</name>
    <dbReference type="NCBI Taxonomy" id="2082293"/>
    <lineage>
        <taxon>Eukaryota</taxon>
        <taxon>Fungi</taxon>
        <taxon>Dikarya</taxon>
        <taxon>Ascomycota</taxon>
        <taxon>Pezizomycotina</taxon>
        <taxon>Leotiomycetes</taxon>
        <taxon>Helotiales</taxon>
        <taxon>Hyaloscyphaceae</taxon>
        <taxon>Hyaloscypha</taxon>
    </lineage>
</organism>
<comment type="subcellular location">
    <subcellularLocation>
        <location evidence="1">Mitochondrion inner membrane</location>
        <topology evidence="1">Single-pass membrane protein</topology>
    </subcellularLocation>
</comment>
<evidence type="ECO:0000313" key="16">
    <source>
        <dbReference type="Proteomes" id="UP000235672"/>
    </source>
</evidence>
<evidence type="ECO:0000256" key="4">
    <source>
        <dbReference type="ARBA" id="ARBA00022741"/>
    </source>
</evidence>
<evidence type="ECO:0000256" key="11">
    <source>
        <dbReference type="ARBA" id="ARBA00048778"/>
    </source>
</evidence>
<dbReference type="InterPro" id="IPR027417">
    <property type="entry name" value="P-loop_NTPase"/>
</dbReference>
<dbReference type="Proteomes" id="UP000235672">
    <property type="component" value="Unassembled WGS sequence"/>
</dbReference>
<dbReference type="Pfam" id="PF25426">
    <property type="entry name" value="AAA_lid_BCS1"/>
    <property type="match status" value="1"/>
</dbReference>
<dbReference type="CDD" id="cd19510">
    <property type="entry name" value="RecA-like_BCS1"/>
    <property type="match status" value="1"/>
</dbReference>
<evidence type="ECO:0000256" key="1">
    <source>
        <dbReference type="ARBA" id="ARBA00004434"/>
    </source>
</evidence>
<reference evidence="15 16" key="1">
    <citation type="submission" date="2016-05" db="EMBL/GenBank/DDBJ databases">
        <title>A degradative enzymes factory behind the ericoid mycorrhizal symbiosis.</title>
        <authorList>
            <consortium name="DOE Joint Genome Institute"/>
            <person name="Martino E."/>
            <person name="Morin E."/>
            <person name="Grelet G."/>
            <person name="Kuo A."/>
            <person name="Kohler A."/>
            <person name="Daghino S."/>
            <person name="Barry K."/>
            <person name="Choi C."/>
            <person name="Cichocki N."/>
            <person name="Clum A."/>
            <person name="Copeland A."/>
            <person name="Hainaut M."/>
            <person name="Haridas S."/>
            <person name="Labutti K."/>
            <person name="Lindquist E."/>
            <person name="Lipzen A."/>
            <person name="Khouja H.-R."/>
            <person name="Murat C."/>
            <person name="Ohm R."/>
            <person name="Olson A."/>
            <person name="Spatafora J."/>
            <person name="Veneault-Fourrey C."/>
            <person name="Henrissat B."/>
            <person name="Grigoriev I."/>
            <person name="Martin F."/>
            <person name="Perotto S."/>
        </authorList>
    </citation>
    <scope>NUCLEOTIDE SEQUENCE [LARGE SCALE GENOMIC DNA]</scope>
    <source>
        <strain evidence="15 16">UAMH 7357</strain>
    </source>
</reference>
<comment type="similarity">
    <text evidence="2">Belongs to the AAA ATPase family. BCS1 subfamily.</text>
</comment>
<keyword evidence="10 12" id="KW-0472">Membrane</keyword>
<evidence type="ECO:0000256" key="7">
    <source>
        <dbReference type="ARBA" id="ARBA00022840"/>
    </source>
</evidence>
<evidence type="ECO:0000256" key="9">
    <source>
        <dbReference type="ARBA" id="ARBA00023128"/>
    </source>
</evidence>
<evidence type="ECO:0000256" key="12">
    <source>
        <dbReference type="SAM" id="Phobius"/>
    </source>
</evidence>
<dbReference type="InterPro" id="IPR003593">
    <property type="entry name" value="AAA+_ATPase"/>
</dbReference>
<name>A0A2J6Q7Y8_9HELO</name>
<keyword evidence="9" id="KW-0496">Mitochondrion</keyword>
<gene>
    <name evidence="15" type="ORF">NA56DRAFT_645040</name>
</gene>
<dbReference type="Pfam" id="PF08740">
    <property type="entry name" value="BCS1_N"/>
    <property type="match status" value="1"/>
</dbReference>
<dbReference type="GO" id="GO:0034551">
    <property type="term" value="P:mitochondrial respiratory chain complex III assembly"/>
    <property type="evidence" value="ECO:0007669"/>
    <property type="project" value="UniProtKB-ARBA"/>
</dbReference>
<dbReference type="PANTHER" id="PTHR23070">
    <property type="entry name" value="BCS1 AAA-TYPE ATPASE"/>
    <property type="match status" value="1"/>
</dbReference>
<evidence type="ECO:0000256" key="8">
    <source>
        <dbReference type="ARBA" id="ARBA00022989"/>
    </source>
</evidence>
<keyword evidence="8 12" id="KW-1133">Transmembrane helix</keyword>
<feature type="transmembrane region" description="Helical" evidence="12">
    <location>
        <begin position="20"/>
        <end position="42"/>
    </location>
</feature>